<evidence type="ECO:0000313" key="1">
    <source>
        <dbReference type="EMBL" id="RKH02704.1"/>
    </source>
</evidence>
<dbReference type="RefSeq" id="WP_120603427.1">
    <property type="nucleotide sequence ID" value="NZ_JABFJX010000089.1"/>
</dbReference>
<keyword evidence="2" id="KW-1185">Reference proteome</keyword>
<dbReference type="EMBL" id="RAWE01000050">
    <property type="protein sequence ID" value="RKH02704.1"/>
    <property type="molecule type" value="Genomic_DNA"/>
</dbReference>
<protein>
    <submittedName>
        <fullName evidence="1">Uncharacterized protein</fullName>
    </submittedName>
</protein>
<reference evidence="2" key="1">
    <citation type="submission" date="2018-09" db="EMBL/GenBank/DDBJ databases">
        <authorList>
            <person name="Livingstone P.G."/>
            <person name="Whitworth D.E."/>
        </authorList>
    </citation>
    <scope>NUCLEOTIDE SEQUENCE [LARGE SCALE GENOMIC DNA]</scope>
    <source>
        <strain evidence="2">CA043D</strain>
    </source>
</reference>
<evidence type="ECO:0000313" key="2">
    <source>
        <dbReference type="Proteomes" id="UP000268313"/>
    </source>
</evidence>
<comment type="caution">
    <text evidence="1">The sequence shown here is derived from an EMBL/GenBank/DDBJ whole genome shotgun (WGS) entry which is preliminary data.</text>
</comment>
<sequence>MAKTPNYIKAAFLLPANLVGLTTAAMSSAVTQEPLPMMVALGVEGVYLAVLSSMKRFQRVVRSQQPDNPEAARAAVDSLLADLAPSQRDHYQQLVGLKEKILANYRKLPGGRVLAADSEPKLDALLTSFLRLISALNQYRTYLSGSDREHLTSEVAALEAEVAGESNPRLKDVKGKRVEIQRKRLMRFEQAGESREVVSHQLAGIEDLMRLTHEQSIAIRDPESVNRQLDVLSAETEATDETVRQMERFLDFTEETSAPLPHGGTRVR</sequence>
<proteinExistence type="predicted"/>
<accession>A0A3A8KLB4</accession>
<dbReference type="AlphaFoldDB" id="A0A3A8KLB4"/>
<organism evidence="1 2">
    <name type="scientific">Corallococcus carmarthensis</name>
    <dbReference type="NCBI Taxonomy" id="2316728"/>
    <lineage>
        <taxon>Bacteria</taxon>
        <taxon>Pseudomonadati</taxon>
        <taxon>Myxococcota</taxon>
        <taxon>Myxococcia</taxon>
        <taxon>Myxococcales</taxon>
        <taxon>Cystobacterineae</taxon>
        <taxon>Myxococcaceae</taxon>
        <taxon>Corallococcus</taxon>
    </lineage>
</organism>
<name>A0A3A8KLB4_9BACT</name>
<dbReference type="OrthoDB" id="5380440at2"/>
<gene>
    <name evidence="1" type="ORF">D7X32_16110</name>
</gene>
<dbReference type="Proteomes" id="UP000268313">
    <property type="component" value="Unassembled WGS sequence"/>
</dbReference>